<evidence type="ECO:0000313" key="6">
    <source>
        <dbReference type="Proteomes" id="UP000321816"/>
    </source>
</evidence>
<feature type="domain" description="Response regulatory" evidence="3">
    <location>
        <begin position="398"/>
        <end position="522"/>
    </location>
</feature>
<dbReference type="RefSeq" id="WP_147802647.1">
    <property type="nucleotide sequence ID" value="NZ_CP144914.1"/>
</dbReference>
<dbReference type="PANTHER" id="PTHR44591:SF3">
    <property type="entry name" value="RESPONSE REGULATORY DOMAIN-CONTAINING PROTEIN"/>
    <property type="match status" value="1"/>
</dbReference>
<dbReference type="InterPro" id="IPR001789">
    <property type="entry name" value="Sig_transdc_resp-reg_receiver"/>
</dbReference>
<dbReference type="GO" id="GO:0000160">
    <property type="term" value="P:phosphorelay signal transduction system"/>
    <property type="evidence" value="ECO:0007669"/>
    <property type="project" value="InterPro"/>
</dbReference>
<dbReference type="Proteomes" id="UP000321816">
    <property type="component" value="Chromosome"/>
</dbReference>
<dbReference type="SMART" id="SM00448">
    <property type="entry name" value="REC"/>
    <property type="match status" value="2"/>
</dbReference>
<dbReference type="InterPro" id="IPR000160">
    <property type="entry name" value="GGDEF_dom"/>
</dbReference>
<proteinExistence type="predicted"/>
<keyword evidence="6" id="KW-1185">Reference proteome</keyword>
<dbReference type="SMART" id="SM00267">
    <property type="entry name" value="GGDEF"/>
    <property type="match status" value="1"/>
</dbReference>
<dbReference type="EMBL" id="CP144914">
    <property type="protein sequence ID" value="WWD79888.1"/>
    <property type="molecule type" value="Genomic_DNA"/>
</dbReference>
<dbReference type="SUPFAM" id="SSF55073">
    <property type="entry name" value="Nucleotide cyclase"/>
    <property type="match status" value="1"/>
</dbReference>
<dbReference type="SUPFAM" id="SSF52172">
    <property type="entry name" value="CheY-like"/>
    <property type="match status" value="2"/>
</dbReference>
<dbReference type="PANTHER" id="PTHR44591">
    <property type="entry name" value="STRESS RESPONSE REGULATOR PROTEIN 1"/>
    <property type="match status" value="1"/>
</dbReference>
<dbReference type="Pfam" id="PF00990">
    <property type="entry name" value="GGDEF"/>
    <property type="match status" value="1"/>
</dbReference>
<dbReference type="InterPro" id="IPR036641">
    <property type="entry name" value="HPT_dom_sf"/>
</dbReference>
<gene>
    <name evidence="5" type="ORF">FTX54_016070</name>
</gene>
<dbReference type="InterPro" id="IPR029787">
    <property type="entry name" value="Nucleotide_cyclase"/>
</dbReference>
<dbReference type="CDD" id="cd00156">
    <property type="entry name" value="REC"/>
    <property type="match status" value="1"/>
</dbReference>
<dbReference type="InterPro" id="IPR011006">
    <property type="entry name" value="CheY-like_superfamily"/>
</dbReference>
<feature type="modified residue" description="4-aspartylphosphate" evidence="2">
    <location>
        <position position="149"/>
    </location>
</feature>
<organism evidence="5 6">
    <name type="scientific">Alkalicoccus halolimnae</name>
    <dbReference type="NCBI Taxonomy" id="1667239"/>
    <lineage>
        <taxon>Bacteria</taxon>
        <taxon>Bacillati</taxon>
        <taxon>Bacillota</taxon>
        <taxon>Bacilli</taxon>
        <taxon>Bacillales</taxon>
        <taxon>Bacillaceae</taxon>
        <taxon>Alkalicoccus</taxon>
    </lineage>
</organism>
<sequence length="526" mass="60690">MEKYQRLIYDRIEENLHRWKQQGKVEEPELYRFFHNLKGTAGTIGMKSIHDAAAENLNSLDEHSPKVWSEAEWHELFQVILPDLTYTEMPSKESPLKKPLVLIVDDEAEFAAYLKDMLQDNGYEAVIAVDGGKGIELFYKLHPSLVILDYFLPEEGHAGIFEQMVKKARQEFTPVIALSASADNKHKIRAYDMGITDFLGKPINKELFLPFLNNRLEMKERIRASSLVDELTGAGNLRFMDQELAANKERLQRGEMERCTMLLFSLRGFRNVNETFGYEAGDAALTHFVHCIDQSFRDGDAIFRIHERKFALLLPQTAKARAQELTKQLRAHLHRSPVPQHPDLSLQFSAVEVEVTDAAALSREILTEAERLLWEASSAGKQMKKQENPDSSERHVLNVITVDDDEVVRDMMKHYLSRRTTLGGKTIRFRSYEDGEAFLESDWYREGEAFFILLDRMMPKIDGIEVLKKIRQSYPKEGILISMLTARKSEAEVARALELGADDYMLKPFRVREIIARMERFVERVF</sequence>
<dbReference type="InterPro" id="IPR043128">
    <property type="entry name" value="Rev_trsase/Diguanyl_cyclase"/>
</dbReference>
<keyword evidence="1 2" id="KW-0597">Phosphoprotein</keyword>
<evidence type="ECO:0000313" key="5">
    <source>
        <dbReference type="EMBL" id="WWD79888.1"/>
    </source>
</evidence>
<dbReference type="AlphaFoldDB" id="A0A5C7FQ31"/>
<feature type="domain" description="Response regulatory" evidence="3">
    <location>
        <begin position="100"/>
        <end position="216"/>
    </location>
</feature>
<dbReference type="NCBIfam" id="TIGR00254">
    <property type="entry name" value="GGDEF"/>
    <property type="match status" value="1"/>
</dbReference>
<reference evidence="5 6" key="1">
    <citation type="submission" date="2024-01" db="EMBL/GenBank/DDBJ databases">
        <title>Complete Genome Sequence of Alkalicoccus halolimnae BZ-SZ-XJ29T, a Moderately Halophilic Bacterium Isolated from a Salt Lake.</title>
        <authorList>
            <person name="Zhao B."/>
        </authorList>
    </citation>
    <scope>NUCLEOTIDE SEQUENCE [LARGE SCALE GENOMIC DNA]</scope>
    <source>
        <strain evidence="5 6">BZ-SZ-XJ29</strain>
    </source>
</reference>
<dbReference type="Gene3D" id="1.20.120.160">
    <property type="entry name" value="HPT domain"/>
    <property type="match status" value="1"/>
</dbReference>
<feature type="domain" description="GGDEF" evidence="4">
    <location>
        <begin position="257"/>
        <end position="389"/>
    </location>
</feature>
<dbReference type="KEGG" id="ahal:FTX54_016070"/>
<dbReference type="Gene3D" id="3.40.50.2300">
    <property type="match status" value="2"/>
</dbReference>
<dbReference type="PROSITE" id="PS50110">
    <property type="entry name" value="RESPONSE_REGULATORY"/>
    <property type="match status" value="2"/>
</dbReference>
<dbReference type="SUPFAM" id="SSF47226">
    <property type="entry name" value="Histidine-containing phosphotransfer domain, HPT domain"/>
    <property type="match status" value="1"/>
</dbReference>
<name>A0A5C7FQ31_9BACI</name>
<dbReference type="OrthoDB" id="9759607at2"/>
<evidence type="ECO:0000256" key="2">
    <source>
        <dbReference type="PROSITE-ProRule" id="PRU00169"/>
    </source>
</evidence>
<evidence type="ECO:0000256" key="1">
    <source>
        <dbReference type="ARBA" id="ARBA00022553"/>
    </source>
</evidence>
<dbReference type="Gene3D" id="3.30.70.270">
    <property type="match status" value="1"/>
</dbReference>
<accession>A0A5C7FQ31</accession>
<dbReference type="CDD" id="cd01949">
    <property type="entry name" value="GGDEF"/>
    <property type="match status" value="1"/>
</dbReference>
<evidence type="ECO:0000259" key="4">
    <source>
        <dbReference type="PROSITE" id="PS50887"/>
    </source>
</evidence>
<dbReference type="InterPro" id="IPR050595">
    <property type="entry name" value="Bact_response_regulator"/>
</dbReference>
<dbReference type="CDD" id="cd17574">
    <property type="entry name" value="REC_OmpR"/>
    <property type="match status" value="1"/>
</dbReference>
<evidence type="ECO:0000259" key="3">
    <source>
        <dbReference type="PROSITE" id="PS50110"/>
    </source>
</evidence>
<dbReference type="Pfam" id="PF00072">
    <property type="entry name" value="Response_reg"/>
    <property type="match status" value="2"/>
</dbReference>
<dbReference type="PROSITE" id="PS50887">
    <property type="entry name" value="GGDEF"/>
    <property type="match status" value="1"/>
</dbReference>
<feature type="modified residue" description="4-aspartylphosphate" evidence="2">
    <location>
        <position position="455"/>
    </location>
</feature>
<protein>
    <submittedName>
        <fullName evidence="5">Response regulator</fullName>
    </submittedName>
</protein>